<gene>
    <name evidence="1" type="ORF">HDF10_000593</name>
</gene>
<evidence type="ECO:0000313" key="1">
    <source>
        <dbReference type="EMBL" id="MBB5342643.1"/>
    </source>
</evidence>
<accession>A0A7W8J500</accession>
<comment type="caution">
    <text evidence="1">The sequence shown here is derived from an EMBL/GenBank/DDBJ whole genome shotgun (WGS) entry which is preliminary data.</text>
</comment>
<dbReference type="EMBL" id="JACHDZ010000001">
    <property type="protein sequence ID" value="MBB5342643.1"/>
    <property type="molecule type" value="Genomic_DNA"/>
</dbReference>
<evidence type="ECO:0000313" key="2">
    <source>
        <dbReference type="Proteomes" id="UP000569092"/>
    </source>
</evidence>
<dbReference type="AlphaFoldDB" id="A0A7W8J500"/>
<reference evidence="1 2" key="1">
    <citation type="submission" date="2020-08" db="EMBL/GenBank/DDBJ databases">
        <title>Genomic Encyclopedia of Type Strains, Phase IV (KMG-V): Genome sequencing to study the core and pangenomes of soil and plant-associated prokaryotes.</title>
        <authorList>
            <person name="Whitman W."/>
        </authorList>
    </citation>
    <scope>NUCLEOTIDE SEQUENCE [LARGE SCALE GENOMIC DNA]</scope>
    <source>
        <strain evidence="1 2">M8US30</strain>
    </source>
</reference>
<name>A0A7W8J500_9BACT</name>
<proteinExistence type="predicted"/>
<organism evidence="1 2">
    <name type="scientific">Tunturiibacter lichenicola</name>
    <dbReference type="NCBI Taxonomy" id="2051959"/>
    <lineage>
        <taxon>Bacteria</taxon>
        <taxon>Pseudomonadati</taxon>
        <taxon>Acidobacteriota</taxon>
        <taxon>Terriglobia</taxon>
        <taxon>Terriglobales</taxon>
        <taxon>Acidobacteriaceae</taxon>
        <taxon>Tunturiibacter</taxon>
    </lineage>
</organism>
<dbReference type="Proteomes" id="UP000569092">
    <property type="component" value="Unassembled WGS sequence"/>
</dbReference>
<protein>
    <submittedName>
        <fullName evidence="1">Uncharacterized protein</fullName>
    </submittedName>
</protein>
<sequence>MRGGVRHDVVAQVRLTEGVLSFKVQNAGDPKDEDQFRMRVDGDYASVTFDDQTSVSDPLRFERVKTEATVSSDWELNRLYTADDSEVSNAEMKAIFEEDQRVRHNAKTDWKVVNKTDAERREETRKLLTAGALHNGKDYEEAAFVFQHGSQPEDYLLAHTLAMVAVSKGDATAIWIAAATLDRYLEKVGQKQVFGTQYSSNAQHVWTQEPYNHNLISDALRLQLGVPSQAVQAEQLKIYQRQQ</sequence>